<dbReference type="OrthoDB" id="9782108at2"/>
<dbReference type="NCBIfam" id="TIGR02937">
    <property type="entry name" value="sigma70-ECF"/>
    <property type="match status" value="1"/>
</dbReference>
<evidence type="ECO:0000256" key="4">
    <source>
        <dbReference type="ARBA" id="ARBA00023163"/>
    </source>
</evidence>
<sequence length="174" mass="20052">MVSGAVSVTEHIKELDRSHIVETFWPQIRRAAKGYEQRSALCEELSQDMAFALWRALGNFDGQCKLNTYVYRVIHNVAVDHIRKYSRQKEDELVEEQAHSADSPEVNMQQQQQQQRLERAIQQLPLSHRQVMMLKLEGIDTAEISDVLGISEANVGIRLHRAKAQLTEQLMEKN</sequence>
<evidence type="ECO:0000313" key="7">
    <source>
        <dbReference type="EMBL" id="TMP30424.1"/>
    </source>
</evidence>
<keyword evidence="4" id="KW-0804">Transcription</keyword>
<accession>A0A5S3WR39</accession>
<dbReference type="GO" id="GO:0006352">
    <property type="term" value="P:DNA-templated transcription initiation"/>
    <property type="evidence" value="ECO:0007669"/>
    <property type="project" value="InterPro"/>
</dbReference>
<evidence type="ECO:0000259" key="5">
    <source>
        <dbReference type="Pfam" id="PF04542"/>
    </source>
</evidence>
<feature type="domain" description="RNA polymerase sigma-70 region 2" evidence="5">
    <location>
        <begin position="21"/>
        <end position="87"/>
    </location>
</feature>
<dbReference type="Proteomes" id="UP000310249">
    <property type="component" value="Unassembled WGS sequence"/>
</dbReference>
<comment type="similarity">
    <text evidence="1">Belongs to the sigma-70 factor family. ECF subfamily.</text>
</comment>
<evidence type="ECO:0000256" key="3">
    <source>
        <dbReference type="ARBA" id="ARBA00023082"/>
    </source>
</evidence>
<evidence type="ECO:0000313" key="8">
    <source>
        <dbReference type="Proteomes" id="UP000310249"/>
    </source>
</evidence>
<dbReference type="AlphaFoldDB" id="A0A5S3WR39"/>
<dbReference type="GO" id="GO:0016987">
    <property type="term" value="F:sigma factor activity"/>
    <property type="evidence" value="ECO:0007669"/>
    <property type="project" value="UniProtKB-KW"/>
</dbReference>
<evidence type="ECO:0000259" key="6">
    <source>
        <dbReference type="Pfam" id="PF08281"/>
    </source>
</evidence>
<dbReference type="InterPro" id="IPR036388">
    <property type="entry name" value="WH-like_DNA-bd_sf"/>
</dbReference>
<dbReference type="PANTHER" id="PTHR43133:SF45">
    <property type="entry name" value="RNA POLYMERASE ECF-TYPE SIGMA FACTOR"/>
    <property type="match status" value="1"/>
</dbReference>
<dbReference type="SUPFAM" id="SSF88659">
    <property type="entry name" value="Sigma3 and sigma4 domains of RNA polymerase sigma factors"/>
    <property type="match status" value="1"/>
</dbReference>
<dbReference type="Pfam" id="PF08281">
    <property type="entry name" value="Sigma70_r4_2"/>
    <property type="match status" value="1"/>
</dbReference>
<dbReference type="Gene3D" id="1.10.10.10">
    <property type="entry name" value="Winged helix-like DNA-binding domain superfamily/Winged helix DNA-binding domain"/>
    <property type="match status" value="1"/>
</dbReference>
<dbReference type="InterPro" id="IPR007627">
    <property type="entry name" value="RNA_pol_sigma70_r2"/>
</dbReference>
<keyword evidence="3" id="KW-0731">Sigma factor</keyword>
<dbReference type="InterPro" id="IPR039425">
    <property type="entry name" value="RNA_pol_sigma-70-like"/>
</dbReference>
<reference evidence="8" key="2">
    <citation type="submission" date="2019-06" db="EMBL/GenBank/DDBJ databases">
        <title>Co-occurence of chitin degradation, pigmentation and bioactivity in marine Pseudoalteromonas.</title>
        <authorList>
            <person name="Sonnenschein E.C."/>
            <person name="Bech P.K."/>
        </authorList>
    </citation>
    <scope>NUCLEOTIDE SEQUENCE [LARGE SCALE GENOMIC DNA]</scope>
    <source>
        <strain evidence="8">S2676</strain>
    </source>
</reference>
<evidence type="ECO:0000256" key="2">
    <source>
        <dbReference type="ARBA" id="ARBA00023015"/>
    </source>
</evidence>
<dbReference type="SUPFAM" id="SSF88946">
    <property type="entry name" value="Sigma2 domain of RNA polymerase sigma factors"/>
    <property type="match status" value="1"/>
</dbReference>
<proteinExistence type="inferred from homology"/>
<dbReference type="Pfam" id="PF04542">
    <property type="entry name" value="Sigma70_r2"/>
    <property type="match status" value="1"/>
</dbReference>
<dbReference type="GO" id="GO:0003677">
    <property type="term" value="F:DNA binding"/>
    <property type="evidence" value="ECO:0007669"/>
    <property type="project" value="InterPro"/>
</dbReference>
<gene>
    <name evidence="7" type="ORF">CWB99_06700</name>
</gene>
<dbReference type="PANTHER" id="PTHR43133">
    <property type="entry name" value="RNA POLYMERASE ECF-TYPE SIGMA FACTO"/>
    <property type="match status" value="1"/>
</dbReference>
<dbReference type="CDD" id="cd06171">
    <property type="entry name" value="Sigma70_r4"/>
    <property type="match status" value="1"/>
</dbReference>
<protein>
    <submittedName>
        <fullName evidence="7">RNA polymerase subunit sigma-70</fullName>
    </submittedName>
</protein>
<feature type="domain" description="RNA polymerase sigma factor 70 region 4 type 2" evidence="6">
    <location>
        <begin position="115"/>
        <end position="166"/>
    </location>
</feature>
<dbReference type="EMBL" id="PNCI01000013">
    <property type="protein sequence ID" value="TMP30424.1"/>
    <property type="molecule type" value="Genomic_DNA"/>
</dbReference>
<dbReference type="Gene3D" id="1.10.1740.10">
    <property type="match status" value="1"/>
</dbReference>
<dbReference type="InterPro" id="IPR013249">
    <property type="entry name" value="RNA_pol_sigma70_r4_t2"/>
</dbReference>
<reference evidence="7 8" key="1">
    <citation type="submission" date="2018-01" db="EMBL/GenBank/DDBJ databases">
        <authorList>
            <person name="Paulsen S."/>
            <person name="Gram L.K."/>
        </authorList>
    </citation>
    <scope>NUCLEOTIDE SEQUENCE [LARGE SCALE GENOMIC DNA]</scope>
    <source>
        <strain evidence="7 8">S2676</strain>
    </source>
</reference>
<dbReference type="InterPro" id="IPR013324">
    <property type="entry name" value="RNA_pol_sigma_r3/r4-like"/>
</dbReference>
<name>A0A5S3WR39_9GAMM</name>
<evidence type="ECO:0000256" key="1">
    <source>
        <dbReference type="ARBA" id="ARBA00010641"/>
    </source>
</evidence>
<organism evidence="7 8">
    <name type="scientific">Pseudoalteromonas rubra</name>
    <dbReference type="NCBI Taxonomy" id="43658"/>
    <lineage>
        <taxon>Bacteria</taxon>
        <taxon>Pseudomonadati</taxon>
        <taxon>Pseudomonadota</taxon>
        <taxon>Gammaproteobacteria</taxon>
        <taxon>Alteromonadales</taxon>
        <taxon>Pseudoalteromonadaceae</taxon>
        <taxon>Pseudoalteromonas</taxon>
    </lineage>
</organism>
<keyword evidence="2" id="KW-0805">Transcription regulation</keyword>
<dbReference type="InterPro" id="IPR014284">
    <property type="entry name" value="RNA_pol_sigma-70_dom"/>
</dbReference>
<comment type="caution">
    <text evidence="7">The sequence shown here is derived from an EMBL/GenBank/DDBJ whole genome shotgun (WGS) entry which is preliminary data.</text>
</comment>
<dbReference type="InterPro" id="IPR013325">
    <property type="entry name" value="RNA_pol_sigma_r2"/>
</dbReference>